<feature type="region of interest" description="Disordered" evidence="1">
    <location>
        <begin position="21"/>
        <end position="75"/>
    </location>
</feature>
<dbReference type="RefSeq" id="WP_328281579.1">
    <property type="nucleotide sequence ID" value="NZ_JARTLD010000065.1"/>
</dbReference>
<dbReference type="Pfam" id="PF07563">
    <property type="entry name" value="DUF1541"/>
    <property type="match status" value="2"/>
</dbReference>
<feature type="domain" description="DUF1541" evidence="2">
    <location>
        <begin position="148"/>
        <end position="199"/>
    </location>
</feature>
<keyword evidence="4" id="KW-1185">Reference proteome</keyword>
<evidence type="ECO:0000256" key="1">
    <source>
        <dbReference type="SAM" id="MobiDB-lite"/>
    </source>
</evidence>
<gene>
    <name evidence="3" type="ORF">P9847_23675</name>
</gene>
<dbReference type="PROSITE" id="PS51257">
    <property type="entry name" value="PROKAR_LIPOPROTEIN"/>
    <property type="match status" value="1"/>
</dbReference>
<feature type="compositionally biased region" description="Polar residues" evidence="1">
    <location>
        <begin position="57"/>
        <end position="70"/>
    </location>
</feature>
<dbReference type="Gene3D" id="2.30.30.1210">
    <property type="entry name" value="Domain of unknown function DUF1541"/>
    <property type="match status" value="1"/>
</dbReference>
<protein>
    <submittedName>
        <fullName evidence="3">YdhK family protein</fullName>
    </submittedName>
</protein>
<comment type="caution">
    <text evidence="3">The sequence shown here is derived from an EMBL/GenBank/DDBJ whole genome shotgun (WGS) entry which is preliminary data.</text>
</comment>
<dbReference type="Proteomes" id="UP001343257">
    <property type="component" value="Unassembled WGS sequence"/>
</dbReference>
<dbReference type="EMBL" id="JARTLD010000065">
    <property type="protein sequence ID" value="MED5020273.1"/>
    <property type="molecule type" value="Genomic_DNA"/>
</dbReference>
<feature type="domain" description="DUF1541" evidence="2">
    <location>
        <begin position="85"/>
        <end position="135"/>
    </location>
</feature>
<proteinExistence type="predicted"/>
<organism evidence="3 4">
    <name type="scientific">Paenibacillus chibensis</name>
    <dbReference type="NCBI Taxonomy" id="59846"/>
    <lineage>
        <taxon>Bacteria</taxon>
        <taxon>Bacillati</taxon>
        <taxon>Bacillota</taxon>
        <taxon>Bacilli</taxon>
        <taxon>Bacillales</taxon>
        <taxon>Paenibacillaceae</taxon>
        <taxon>Paenibacillus</taxon>
    </lineage>
</organism>
<evidence type="ECO:0000313" key="3">
    <source>
        <dbReference type="EMBL" id="MED5020273.1"/>
    </source>
</evidence>
<accession>A0ABU6PZG6</accession>
<evidence type="ECO:0000313" key="4">
    <source>
        <dbReference type="Proteomes" id="UP001343257"/>
    </source>
</evidence>
<evidence type="ECO:0000259" key="2">
    <source>
        <dbReference type="Pfam" id="PF07563"/>
    </source>
</evidence>
<reference evidence="3 4" key="1">
    <citation type="submission" date="2023-03" db="EMBL/GenBank/DDBJ databases">
        <title>Bacillus Genome Sequencing.</title>
        <authorList>
            <person name="Dunlap C."/>
        </authorList>
    </citation>
    <scope>NUCLEOTIDE SEQUENCE [LARGE SCALE GENOMIC DNA]</scope>
    <source>
        <strain evidence="3 4">NRS-52</strain>
    </source>
</reference>
<feature type="compositionally biased region" description="Low complexity" evidence="1">
    <location>
        <begin position="28"/>
        <end position="41"/>
    </location>
</feature>
<dbReference type="InterPro" id="IPR011438">
    <property type="entry name" value="DUF1541"/>
</dbReference>
<name>A0ABU6PZG6_9BACL</name>
<sequence>MKKQIAVLGIALMVALSGCGNDSKDAASDSSTADNSTAQDSQAAMNDSQTEMDHSGMDQSEMNHSGSSEVPQGLRKADNPAFRIGSQAVMSADHMPGMKGATATIVGAYDTMVYAVNYTPTTGGEPVKNHKWVIQEELKNAGDKPFAKGDHVVLESDHMKGMKGAEATIESAERTTVYMVDYTPTTGGEPVKNHKWVTESELSAK</sequence>